<dbReference type="InterPro" id="IPR008949">
    <property type="entry name" value="Isoprenoid_synthase_dom_sf"/>
</dbReference>
<dbReference type="VEuPathDB" id="VectorBase:RSAN_048399"/>
<dbReference type="PANTHER" id="PTHR19446">
    <property type="entry name" value="REVERSE TRANSCRIPTASES"/>
    <property type="match status" value="1"/>
</dbReference>
<proteinExistence type="predicted"/>
<reference evidence="2" key="1">
    <citation type="journal article" date="2020" name="Cell">
        <title>Large-Scale Comparative Analyses of Tick Genomes Elucidate Their Genetic Diversity and Vector Capacities.</title>
        <authorList>
            <consortium name="Tick Genome and Microbiome Consortium (TIGMIC)"/>
            <person name="Jia N."/>
            <person name="Wang J."/>
            <person name="Shi W."/>
            <person name="Du L."/>
            <person name="Sun Y."/>
            <person name="Zhan W."/>
            <person name="Jiang J.F."/>
            <person name="Wang Q."/>
            <person name="Zhang B."/>
            <person name="Ji P."/>
            <person name="Bell-Sakyi L."/>
            <person name="Cui X.M."/>
            <person name="Yuan T.T."/>
            <person name="Jiang B.G."/>
            <person name="Yang W.F."/>
            <person name="Lam T.T."/>
            <person name="Chang Q.C."/>
            <person name="Ding S.J."/>
            <person name="Wang X.J."/>
            <person name="Zhu J.G."/>
            <person name="Ruan X.D."/>
            <person name="Zhao L."/>
            <person name="Wei J.T."/>
            <person name="Ye R.Z."/>
            <person name="Que T.C."/>
            <person name="Du C.H."/>
            <person name="Zhou Y.H."/>
            <person name="Cheng J.X."/>
            <person name="Dai P.F."/>
            <person name="Guo W.B."/>
            <person name="Han X.H."/>
            <person name="Huang E.J."/>
            <person name="Li L.F."/>
            <person name="Wei W."/>
            <person name="Gao Y.C."/>
            <person name="Liu J.Z."/>
            <person name="Shao H.Z."/>
            <person name="Wang X."/>
            <person name="Wang C.C."/>
            <person name="Yang T.C."/>
            <person name="Huo Q.B."/>
            <person name="Li W."/>
            <person name="Chen H.Y."/>
            <person name="Chen S.E."/>
            <person name="Zhou L.G."/>
            <person name="Ni X.B."/>
            <person name="Tian J.H."/>
            <person name="Sheng Y."/>
            <person name="Liu T."/>
            <person name="Pan Y.S."/>
            <person name="Xia L.Y."/>
            <person name="Li J."/>
            <person name="Zhao F."/>
            <person name="Cao W.C."/>
        </authorList>
    </citation>
    <scope>NUCLEOTIDE SEQUENCE</scope>
    <source>
        <strain evidence="2">Rsan-2018</strain>
    </source>
</reference>
<dbReference type="AlphaFoldDB" id="A0A9D4STS2"/>
<evidence type="ECO:0000313" key="2">
    <source>
        <dbReference type="EMBL" id="KAH7950874.1"/>
    </source>
</evidence>
<dbReference type="Gene3D" id="1.10.600.10">
    <property type="entry name" value="Farnesyl Diphosphate Synthase"/>
    <property type="match status" value="1"/>
</dbReference>
<evidence type="ECO:0000313" key="3">
    <source>
        <dbReference type="Proteomes" id="UP000821837"/>
    </source>
</evidence>
<accession>A0A9D4STS2</accession>
<protein>
    <recommendedName>
        <fullName evidence="1">Reverse transcriptase domain-containing protein</fullName>
    </recommendedName>
</protein>
<name>A0A9D4STS2_RHISA</name>
<evidence type="ECO:0000259" key="1">
    <source>
        <dbReference type="Pfam" id="PF00078"/>
    </source>
</evidence>
<sequence>MDRSNPKSWRPITLLNTDYKLVATLLVLRLRPLLHELVSPLQSCAVPGRSAFATLTLIRDLFYYAKEKGISGTFVALDQAKAFDRVERRYLFAVLRNYGLPDEAVSSSQTEECEEESGLLGVKSGGGTAVGRKHAFVISEQPVTVSAALRTFKVGYKDHSSDPSVNDMWRSKLIPAAITVASRRVGITKLVESVRPRPVDNLNGNGQVGELFNRVSRLLRRDEDTLLKDLREVLHATHYDFFQQAVTLTRTQGVLERTLGPLSSWQIWNHRKGCSAFPAQKRQLSSHERSFREALSKACVASEYEGYGLEVATRKFLAGAYSANVLASMLEACGIERSMIAQELHNDIVTTRPDDSDNLEEINSANKLKTLLANALLSLAVKTVTDTADIRVLGTFSRNLERFSSSYFDDAEETEAAEYTPIVRQWYRHRVYNVEALANAFECLQLLARANVVELYAARQCATNLALAIQAIKELDHFLNRKCHGPHDDQWALPVMLAQSRLNKVSEVRSGGSNRETEAEKSQREQLDIVDGMRKVIRELTDGVLGYVADCEASDASEALRDIACGLRIT</sequence>
<dbReference type="Proteomes" id="UP000821837">
    <property type="component" value="Chromosome 5"/>
</dbReference>
<feature type="domain" description="Reverse transcriptase" evidence="1">
    <location>
        <begin position="6"/>
        <end position="103"/>
    </location>
</feature>
<dbReference type="Pfam" id="PF00078">
    <property type="entry name" value="RVT_1"/>
    <property type="match status" value="1"/>
</dbReference>
<dbReference type="EMBL" id="JABSTV010001251">
    <property type="protein sequence ID" value="KAH7950874.1"/>
    <property type="molecule type" value="Genomic_DNA"/>
</dbReference>
<dbReference type="InterPro" id="IPR000477">
    <property type="entry name" value="RT_dom"/>
</dbReference>
<gene>
    <name evidence="2" type="ORF">HPB52_003019</name>
</gene>
<reference evidence="2" key="2">
    <citation type="submission" date="2021-09" db="EMBL/GenBank/DDBJ databases">
        <authorList>
            <person name="Jia N."/>
            <person name="Wang J."/>
            <person name="Shi W."/>
            <person name="Du L."/>
            <person name="Sun Y."/>
            <person name="Zhan W."/>
            <person name="Jiang J."/>
            <person name="Wang Q."/>
            <person name="Zhang B."/>
            <person name="Ji P."/>
            <person name="Sakyi L.B."/>
            <person name="Cui X."/>
            <person name="Yuan T."/>
            <person name="Jiang B."/>
            <person name="Yang W."/>
            <person name="Lam T.T.-Y."/>
            <person name="Chang Q."/>
            <person name="Ding S."/>
            <person name="Wang X."/>
            <person name="Zhu J."/>
            <person name="Ruan X."/>
            <person name="Zhao L."/>
            <person name="Wei J."/>
            <person name="Que T."/>
            <person name="Du C."/>
            <person name="Cheng J."/>
            <person name="Dai P."/>
            <person name="Han X."/>
            <person name="Huang E."/>
            <person name="Gao Y."/>
            <person name="Liu J."/>
            <person name="Shao H."/>
            <person name="Ye R."/>
            <person name="Li L."/>
            <person name="Wei W."/>
            <person name="Wang X."/>
            <person name="Wang C."/>
            <person name="Huo Q."/>
            <person name="Li W."/>
            <person name="Guo W."/>
            <person name="Chen H."/>
            <person name="Chen S."/>
            <person name="Zhou L."/>
            <person name="Zhou L."/>
            <person name="Ni X."/>
            <person name="Tian J."/>
            <person name="Zhou Y."/>
            <person name="Sheng Y."/>
            <person name="Liu T."/>
            <person name="Pan Y."/>
            <person name="Xia L."/>
            <person name="Li J."/>
            <person name="Zhao F."/>
            <person name="Cao W."/>
        </authorList>
    </citation>
    <scope>NUCLEOTIDE SEQUENCE</scope>
    <source>
        <strain evidence="2">Rsan-2018</strain>
        <tissue evidence="2">Larvae</tissue>
    </source>
</reference>
<comment type="caution">
    <text evidence="2">The sequence shown here is derived from an EMBL/GenBank/DDBJ whole genome shotgun (WGS) entry which is preliminary data.</text>
</comment>
<keyword evidence="3" id="KW-1185">Reference proteome</keyword>
<organism evidence="2 3">
    <name type="scientific">Rhipicephalus sanguineus</name>
    <name type="common">Brown dog tick</name>
    <name type="synonym">Ixodes sanguineus</name>
    <dbReference type="NCBI Taxonomy" id="34632"/>
    <lineage>
        <taxon>Eukaryota</taxon>
        <taxon>Metazoa</taxon>
        <taxon>Ecdysozoa</taxon>
        <taxon>Arthropoda</taxon>
        <taxon>Chelicerata</taxon>
        <taxon>Arachnida</taxon>
        <taxon>Acari</taxon>
        <taxon>Parasitiformes</taxon>
        <taxon>Ixodida</taxon>
        <taxon>Ixodoidea</taxon>
        <taxon>Ixodidae</taxon>
        <taxon>Rhipicephalinae</taxon>
        <taxon>Rhipicephalus</taxon>
        <taxon>Rhipicephalus</taxon>
    </lineage>
</organism>